<accession>A0A1Y1U8R3</accession>
<evidence type="ECO:0000256" key="1">
    <source>
        <dbReference type="SAM" id="MobiDB-lite"/>
    </source>
</evidence>
<proteinExistence type="predicted"/>
<feature type="compositionally biased region" description="Low complexity" evidence="1">
    <location>
        <begin position="356"/>
        <end position="374"/>
    </location>
</feature>
<feature type="compositionally biased region" description="Gly residues" evidence="1">
    <location>
        <begin position="409"/>
        <end position="422"/>
    </location>
</feature>
<dbReference type="PANTHER" id="PTHR15327">
    <property type="entry name" value="MICROFIBRIL-ASSOCIATED PROTEIN"/>
    <property type="match status" value="1"/>
</dbReference>
<feature type="domain" description="Micro-fibrillar-associated protein 1 C-terminal" evidence="2">
    <location>
        <begin position="139"/>
        <end position="343"/>
    </location>
</feature>
<protein>
    <submittedName>
        <fullName evidence="3">Splicing factor, Prp19-binding domain-domain-containing protein</fullName>
    </submittedName>
</protein>
<evidence type="ECO:0000313" key="4">
    <source>
        <dbReference type="Proteomes" id="UP000193218"/>
    </source>
</evidence>
<dbReference type="STRING" id="4999.A0A1Y1U8R3"/>
<dbReference type="EMBL" id="NBSH01000016">
    <property type="protein sequence ID" value="ORX33934.1"/>
    <property type="molecule type" value="Genomic_DNA"/>
</dbReference>
<feature type="compositionally biased region" description="Polar residues" evidence="1">
    <location>
        <begin position="336"/>
        <end position="345"/>
    </location>
</feature>
<reference evidence="3 4" key="1">
    <citation type="submission" date="2017-03" db="EMBL/GenBank/DDBJ databases">
        <title>Widespread Adenine N6-methylation of Active Genes in Fungi.</title>
        <authorList>
            <consortium name="DOE Joint Genome Institute"/>
            <person name="Mondo S.J."/>
            <person name="Dannebaum R.O."/>
            <person name="Kuo R.C."/>
            <person name="Louie K.B."/>
            <person name="Bewick A.J."/>
            <person name="Labutti K."/>
            <person name="Haridas S."/>
            <person name="Kuo A."/>
            <person name="Salamov A."/>
            <person name="Ahrendt S.R."/>
            <person name="Lau R."/>
            <person name="Bowen B.P."/>
            <person name="Lipzen A."/>
            <person name="Sullivan W."/>
            <person name="Andreopoulos W.B."/>
            <person name="Clum A."/>
            <person name="Lindquist E."/>
            <person name="Daum C."/>
            <person name="Northen T.R."/>
            <person name="Ramamoorthy G."/>
            <person name="Schmitz R.J."/>
            <person name="Gryganskyi A."/>
            <person name="Culley D."/>
            <person name="Magnuson J."/>
            <person name="James T.Y."/>
            <person name="O'Malley M.A."/>
            <person name="Stajich J.E."/>
            <person name="Spatafora J.W."/>
            <person name="Visel A."/>
            <person name="Grigoriev I.V."/>
        </authorList>
    </citation>
    <scope>NUCLEOTIDE SEQUENCE [LARGE SCALE GENOMIC DNA]</scope>
    <source>
        <strain evidence="3 4">NRRL Y-17943</strain>
    </source>
</reference>
<feature type="region of interest" description="Disordered" evidence="1">
    <location>
        <begin position="199"/>
        <end position="220"/>
    </location>
</feature>
<gene>
    <name evidence="3" type="ORF">BD324DRAFT_653633</name>
</gene>
<keyword evidence="4" id="KW-1185">Reference proteome</keyword>
<dbReference type="InterPro" id="IPR033194">
    <property type="entry name" value="MFAP1"/>
</dbReference>
<dbReference type="InterPro" id="IPR009730">
    <property type="entry name" value="MFAP1_C"/>
</dbReference>
<feature type="compositionally biased region" description="Acidic residues" evidence="1">
    <location>
        <begin position="131"/>
        <end position="142"/>
    </location>
</feature>
<feature type="region of interest" description="Disordered" evidence="1">
    <location>
        <begin position="406"/>
        <end position="532"/>
    </location>
</feature>
<evidence type="ECO:0000313" key="3">
    <source>
        <dbReference type="EMBL" id="ORX33934.1"/>
    </source>
</evidence>
<sequence length="532" mass="61239">MASMKTMKQPLVKPSKIRYFKGKAPDAALSGSDSDEDEEDQVSRPAPQPIKIDKNVVAGGAGRIVPDGNVVKMKVALRDVKVEGGRVVLPKAAKQEESSEEETDSEEEEEEEVKPQFSAPRPKIPIKEESSEYETDSEEESEEEKKPAFRPVFIKKDARGMTQEKAAAEAEEKLRMEEELQLQRKLDSKELAGETIRRELAEREAVDLQPTVDDTDGLDDAAEFDAWRARELGRLLRDKKAQAARDEEREEIERRRALPEEQRLREDMEYAESTRAKEKGQMGFLQKYYHKGAFHQDEELLNRDYTAATEGAIDMSILPQVMQVRDFGKRSRSKYTHLTDQDTSQGGWGTGAQRFGMPSQPQGGPGQPQQGCWNCGGPHMRADCPNADINNPNAFGGQAGGFNANTSSLGGGSGRGWVGDQGGKVHREQGKERKYDEERRGYGRERNDERPRDRGYDRDRSDRHRDDGWRRESDKDDQRERDRRERSRSKDRDRRRGERDGRDDDRERRREYEDRKRRRDEDDRDRSRRRYD</sequence>
<organism evidence="3 4">
    <name type="scientific">Kockovaella imperatae</name>
    <dbReference type="NCBI Taxonomy" id="4999"/>
    <lineage>
        <taxon>Eukaryota</taxon>
        <taxon>Fungi</taxon>
        <taxon>Dikarya</taxon>
        <taxon>Basidiomycota</taxon>
        <taxon>Agaricomycotina</taxon>
        <taxon>Tremellomycetes</taxon>
        <taxon>Tremellales</taxon>
        <taxon>Cuniculitremaceae</taxon>
        <taxon>Kockovaella</taxon>
    </lineage>
</organism>
<dbReference type="InParanoid" id="A0A1Y1U8R3"/>
<feature type="region of interest" description="Disordered" evidence="1">
    <location>
        <begin position="1"/>
        <end position="54"/>
    </location>
</feature>
<dbReference type="OrthoDB" id="1111734at2759"/>
<feature type="compositionally biased region" description="Acidic residues" evidence="1">
    <location>
        <begin position="98"/>
        <end position="112"/>
    </location>
</feature>
<feature type="region of interest" description="Disordered" evidence="1">
    <location>
        <begin position="86"/>
        <end position="172"/>
    </location>
</feature>
<comment type="caution">
    <text evidence="3">The sequence shown here is derived from an EMBL/GenBank/DDBJ whole genome shotgun (WGS) entry which is preliminary data.</text>
</comment>
<name>A0A1Y1U8R3_9TREE</name>
<dbReference type="Proteomes" id="UP000193218">
    <property type="component" value="Unassembled WGS sequence"/>
</dbReference>
<dbReference type="Pfam" id="PF06991">
    <property type="entry name" value="MFAP1"/>
    <property type="match status" value="1"/>
</dbReference>
<evidence type="ECO:0000259" key="2">
    <source>
        <dbReference type="Pfam" id="PF06991"/>
    </source>
</evidence>
<dbReference type="AlphaFoldDB" id="A0A1Y1U8R3"/>
<dbReference type="GeneID" id="33560490"/>
<dbReference type="RefSeq" id="XP_021868222.1">
    <property type="nucleotide sequence ID" value="XM_022018681.1"/>
</dbReference>
<feature type="compositionally biased region" description="Basic and acidic residues" evidence="1">
    <location>
        <begin position="423"/>
        <end position="532"/>
    </location>
</feature>
<feature type="region of interest" description="Disordered" evidence="1">
    <location>
        <begin position="332"/>
        <end position="374"/>
    </location>
</feature>